<sequence>MTPIVSHAATRGTCTTAAADSFCSADARAFEQRAELSVSSDAGTSQPSQAAGPGDADQSLPFTLRFKPDGEPEIHYLPVYTMTVKAMRQQCLQLNLPLSGTKAILCERLEGFSRDRNLWDRPGARKAHKGPRTGPASKAKARRTKQSTQRRAELLGDCEMASDPTATTRSKDTRTMAEVAALLPWADAINRAFPYALTDGQLAPAASTLPCPTPASAGADASLQDAIVQSVGTRLINIVQGALLQLSTVQVGLPEAEPQDAGTSAGCTPEEPAPATETSTKRMRVLKLGNGTLLQVADDEIPDPPAISFVNDIPRLNGMWDDCTEHWQGTSIINIQGHPIAIEYWPLLYRYGHDQQWKGTKNKWTDWCDIVERYRRGTPEQFWARFRAANGFAKSARKQTLHLWSSAREEYRSDFFFTYRKGVQPTILAAMSTPFNEYTRDTGSSSPENLNVEIHAVDILHFARLGFAASIKLLSEQHGFTEGVIQKVYRQLENYAEAMDIIEMMRDDAEERAVTEILKRHEGDSDEDLEEDEGVNGPKESKDAKRDQDQDEVKEEEE</sequence>
<reference evidence="2" key="1">
    <citation type="journal article" date="2020" name="New Phytol.">
        <title>Comparative genomics reveals dynamic genome evolution in host specialist ectomycorrhizal fungi.</title>
        <authorList>
            <person name="Lofgren L.A."/>
            <person name="Nguyen N.H."/>
            <person name="Vilgalys R."/>
            <person name="Ruytinx J."/>
            <person name="Liao H.L."/>
            <person name="Branco S."/>
            <person name="Kuo A."/>
            <person name="LaButti K."/>
            <person name="Lipzen A."/>
            <person name="Andreopoulos W."/>
            <person name="Pangilinan J."/>
            <person name="Riley R."/>
            <person name="Hundley H."/>
            <person name="Na H."/>
            <person name="Barry K."/>
            <person name="Grigoriev I.V."/>
            <person name="Stajich J.E."/>
            <person name="Kennedy P.G."/>
        </authorList>
    </citation>
    <scope>NUCLEOTIDE SEQUENCE</scope>
    <source>
        <strain evidence="2">FC423</strain>
    </source>
</reference>
<feature type="compositionally biased region" description="Basic and acidic residues" evidence="1">
    <location>
        <begin position="539"/>
        <end position="548"/>
    </location>
</feature>
<proteinExistence type="predicted"/>
<dbReference type="AlphaFoldDB" id="A0A9P7ERL9"/>
<feature type="region of interest" description="Disordered" evidence="1">
    <location>
        <begin position="256"/>
        <end position="280"/>
    </location>
</feature>
<feature type="region of interest" description="Disordered" evidence="1">
    <location>
        <begin position="117"/>
        <end position="151"/>
    </location>
</feature>
<feature type="compositionally biased region" description="Acidic residues" evidence="1">
    <location>
        <begin position="524"/>
        <end position="534"/>
    </location>
</feature>
<dbReference type="Gene3D" id="1.10.720.30">
    <property type="entry name" value="SAP domain"/>
    <property type="match status" value="1"/>
</dbReference>
<dbReference type="RefSeq" id="XP_041284852.1">
    <property type="nucleotide sequence ID" value="XM_041443083.1"/>
</dbReference>
<dbReference type="InterPro" id="IPR036361">
    <property type="entry name" value="SAP_dom_sf"/>
</dbReference>
<name>A0A9P7ERL9_9AGAM</name>
<feature type="compositionally biased region" description="Acidic residues" evidence="1">
    <location>
        <begin position="549"/>
        <end position="558"/>
    </location>
</feature>
<keyword evidence="3" id="KW-1185">Reference proteome</keyword>
<feature type="region of interest" description="Disordered" evidence="1">
    <location>
        <begin position="36"/>
        <end position="61"/>
    </location>
</feature>
<accession>A0A9P7ERL9</accession>
<feature type="region of interest" description="Disordered" evidence="1">
    <location>
        <begin position="516"/>
        <end position="558"/>
    </location>
</feature>
<feature type="compositionally biased region" description="Polar residues" evidence="1">
    <location>
        <begin position="37"/>
        <end position="49"/>
    </location>
</feature>
<dbReference type="GeneID" id="64705342"/>
<evidence type="ECO:0008006" key="4">
    <source>
        <dbReference type="Google" id="ProtNLM"/>
    </source>
</evidence>
<gene>
    <name evidence="2" type="ORF">F5147DRAFT_791964</name>
</gene>
<dbReference type="Proteomes" id="UP000823399">
    <property type="component" value="Unassembled WGS sequence"/>
</dbReference>
<organism evidence="2 3">
    <name type="scientific">Suillus discolor</name>
    <dbReference type="NCBI Taxonomy" id="1912936"/>
    <lineage>
        <taxon>Eukaryota</taxon>
        <taxon>Fungi</taxon>
        <taxon>Dikarya</taxon>
        <taxon>Basidiomycota</taxon>
        <taxon>Agaricomycotina</taxon>
        <taxon>Agaricomycetes</taxon>
        <taxon>Agaricomycetidae</taxon>
        <taxon>Boletales</taxon>
        <taxon>Suillineae</taxon>
        <taxon>Suillaceae</taxon>
        <taxon>Suillus</taxon>
    </lineage>
</organism>
<dbReference type="EMBL" id="JABBWM010000149">
    <property type="protein sequence ID" value="KAG2086166.1"/>
    <property type="molecule type" value="Genomic_DNA"/>
</dbReference>
<evidence type="ECO:0000256" key="1">
    <source>
        <dbReference type="SAM" id="MobiDB-lite"/>
    </source>
</evidence>
<dbReference type="OrthoDB" id="2673520at2759"/>
<evidence type="ECO:0000313" key="2">
    <source>
        <dbReference type="EMBL" id="KAG2086166.1"/>
    </source>
</evidence>
<comment type="caution">
    <text evidence="2">The sequence shown here is derived from an EMBL/GenBank/DDBJ whole genome shotgun (WGS) entry which is preliminary data.</text>
</comment>
<protein>
    <recommendedName>
        <fullName evidence="4">SAP domain-containing protein</fullName>
    </recommendedName>
</protein>
<evidence type="ECO:0000313" key="3">
    <source>
        <dbReference type="Proteomes" id="UP000823399"/>
    </source>
</evidence>